<dbReference type="EMBL" id="CP163431">
    <property type="protein sequence ID" value="XDQ02654.1"/>
    <property type="molecule type" value="Genomic_DNA"/>
</dbReference>
<dbReference type="GO" id="GO:0012506">
    <property type="term" value="C:vesicle membrane"/>
    <property type="evidence" value="ECO:0007669"/>
    <property type="project" value="InterPro"/>
</dbReference>
<sequence>MTDALTRRPTALSPQPGSAGNLADILERVLDKGVVIAGDIKINLLDIELLTIKLRLLIVSVDTAREMGIDWWEHDPTLSSRAARPAPPPDLARTEELAAENARLRAELHSLNARLKEPDDR</sequence>
<dbReference type="PANTHER" id="PTHR35344">
    <property type="entry name" value="GAS VESICLE STRUCTURAL PROTEIN 2-RELATED"/>
    <property type="match status" value="1"/>
</dbReference>
<reference evidence="4" key="1">
    <citation type="submission" date="2024-07" db="EMBL/GenBank/DDBJ databases">
        <authorList>
            <person name="Yu S.T."/>
        </authorList>
    </citation>
    <scope>NUCLEOTIDE SEQUENCE</scope>
    <source>
        <strain evidence="4">R08</strain>
    </source>
</reference>
<protein>
    <submittedName>
        <fullName evidence="4">Gas vesicle protein</fullName>
    </submittedName>
</protein>
<gene>
    <name evidence="4" type="ORF">AB5J58_21790</name>
</gene>
<name>A0AB39M9F5_9ACTN</name>
<dbReference type="RefSeq" id="WP_369188764.1">
    <property type="nucleotide sequence ID" value="NZ_CP163431.1"/>
</dbReference>
<dbReference type="AlphaFoldDB" id="A0AB39M9F5"/>
<keyword evidence="1" id="KW-0304">Gas vesicle</keyword>
<evidence type="ECO:0000256" key="2">
    <source>
        <dbReference type="ARBA" id="ARBA00035108"/>
    </source>
</evidence>
<dbReference type="InterPro" id="IPR050530">
    <property type="entry name" value="GvpA"/>
</dbReference>
<evidence type="ECO:0000256" key="3">
    <source>
        <dbReference type="ARBA" id="ARBA00035646"/>
    </source>
</evidence>
<proteinExistence type="inferred from homology"/>
<organism evidence="4">
    <name type="scientific">Streptomyces sp. R08</name>
    <dbReference type="NCBI Taxonomy" id="3238624"/>
    <lineage>
        <taxon>Bacteria</taxon>
        <taxon>Bacillati</taxon>
        <taxon>Actinomycetota</taxon>
        <taxon>Actinomycetes</taxon>
        <taxon>Kitasatosporales</taxon>
        <taxon>Streptomycetaceae</taxon>
        <taxon>Streptomyces</taxon>
    </lineage>
</organism>
<dbReference type="GO" id="GO:0031411">
    <property type="term" value="C:gas vesicle"/>
    <property type="evidence" value="ECO:0007669"/>
    <property type="project" value="UniProtKB-SubCell"/>
</dbReference>
<dbReference type="GO" id="GO:0005198">
    <property type="term" value="F:structural molecule activity"/>
    <property type="evidence" value="ECO:0007669"/>
    <property type="project" value="InterPro"/>
</dbReference>
<dbReference type="InterPro" id="IPR000638">
    <property type="entry name" value="Gas-vesicle_GvpA-like"/>
</dbReference>
<accession>A0AB39M9F5</accession>
<dbReference type="InterPro" id="IPR018493">
    <property type="entry name" value="GvpA-like_CS"/>
</dbReference>
<dbReference type="PANTHER" id="PTHR35344:SF4">
    <property type="entry name" value="GAS VESICLE PROTEIN A1"/>
    <property type="match status" value="1"/>
</dbReference>
<comment type="similarity">
    <text evidence="3">Belongs to the gas vesicle GvpA family.</text>
</comment>
<dbReference type="PROSITE" id="PS00234">
    <property type="entry name" value="GAS_VESICLE_A_1"/>
    <property type="match status" value="1"/>
</dbReference>
<evidence type="ECO:0000313" key="4">
    <source>
        <dbReference type="EMBL" id="XDQ02654.1"/>
    </source>
</evidence>
<dbReference type="Pfam" id="PF00741">
    <property type="entry name" value="Gas_vesicle"/>
    <property type="match status" value="1"/>
</dbReference>
<comment type="subcellular location">
    <subcellularLocation>
        <location evidence="2">Gas vesicle</location>
    </subcellularLocation>
</comment>
<evidence type="ECO:0000256" key="1">
    <source>
        <dbReference type="ARBA" id="ARBA00022987"/>
    </source>
</evidence>